<dbReference type="Proteomes" id="UP000504621">
    <property type="component" value="Unplaced"/>
</dbReference>
<evidence type="ECO:0000259" key="4">
    <source>
        <dbReference type="Pfam" id="PF25455"/>
    </source>
</evidence>
<comment type="subcellular location">
    <subcellularLocation>
        <location evidence="1">Mitochondrion</location>
    </subcellularLocation>
</comment>
<evidence type="ECO:0000256" key="2">
    <source>
        <dbReference type="ARBA" id="ARBA00022946"/>
    </source>
</evidence>
<protein>
    <submittedName>
        <fullName evidence="6">Transferase At4g12130, mitochondrial isoform X1</fullName>
    </submittedName>
</protein>
<dbReference type="PANTHER" id="PTHR22602:SF0">
    <property type="entry name" value="TRANSFERASE CAF17, MITOCHONDRIAL-RELATED"/>
    <property type="match status" value="1"/>
</dbReference>
<evidence type="ECO:0000313" key="6">
    <source>
        <dbReference type="RefSeq" id="XP_021281072.1"/>
    </source>
</evidence>
<dbReference type="SUPFAM" id="SSF103025">
    <property type="entry name" value="Folate-binding domain"/>
    <property type="match status" value="1"/>
</dbReference>
<dbReference type="GO" id="GO:0016226">
    <property type="term" value="P:iron-sulfur cluster assembly"/>
    <property type="evidence" value="ECO:0007669"/>
    <property type="project" value="TreeGrafter"/>
</dbReference>
<sequence length="408" mass="45234">MRRFIPSLLIHRRSLHHIQKAGPLCSHLKSRSVIRFSGPETIKFLQGLLTNDVRRFGERPREDNSPVPTKNVASVVVPPMYAALLTPQGRFLYDLFLYRPPRPDEKLDRTGSGPGRASGGSEEILADVDGSILDELLATFKKYRLRSKVEIENVEEDFSCWQRYGQNLFGKTPAVVEPEAASVGWGIGVDGCGTSASHGNDVGWQWFKDPRLSCLGFRGIFPSGTTPPLVESDKETDEENYLLWRLEKGVAEGSTEIPKDLSGLSVVTFLLCCLGEAIPLEYNFTGLNAISFDKGCYVGQELIARTHHRGVIRKRLLPLKFLDENGKEVEGKVAPGSEVINTASSKKAGTVITAFGFCGMGVLRLDEAFKGFGSLTLQGEEDVKVEAIRPDWWPTEWFQEHQQHSAVA</sequence>
<dbReference type="GeneID" id="110414290"/>
<feature type="domain" description="CAF17 C-terminal" evidence="4">
    <location>
        <begin position="313"/>
        <end position="394"/>
    </location>
</feature>
<keyword evidence="3" id="KW-0496">Mitochondrion</keyword>
<proteinExistence type="predicted"/>
<dbReference type="InterPro" id="IPR045179">
    <property type="entry name" value="YgfZ/GcvT"/>
</dbReference>
<dbReference type="InterPro" id="IPR057460">
    <property type="entry name" value="CAF17_C"/>
</dbReference>
<dbReference type="NCBIfam" id="TIGR03317">
    <property type="entry name" value="ygfZ_signature"/>
    <property type="match status" value="1"/>
</dbReference>
<keyword evidence="2" id="KW-0809">Transit peptide</keyword>
<dbReference type="InterPro" id="IPR027266">
    <property type="entry name" value="TrmE/GcvT-like"/>
</dbReference>
<keyword evidence="5" id="KW-1185">Reference proteome</keyword>
<dbReference type="AlphaFoldDB" id="A0A6J1A1P5"/>
<keyword evidence="6" id="KW-0808">Transferase</keyword>
<evidence type="ECO:0000313" key="5">
    <source>
        <dbReference type="Proteomes" id="UP000504621"/>
    </source>
</evidence>
<name>A0A6J1A1P5_9ROSI</name>
<dbReference type="Gene3D" id="2.40.30.160">
    <property type="match status" value="1"/>
</dbReference>
<evidence type="ECO:0000256" key="3">
    <source>
        <dbReference type="ARBA" id="ARBA00023128"/>
    </source>
</evidence>
<dbReference type="OrthoDB" id="191995at2759"/>
<dbReference type="GO" id="GO:0005759">
    <property type="term" value="C:mitochondrial matrix"/>
    <property type="evidence" value="ECO:0007669"/>
    <property type="project" value="TreeGrafter"/>
</dbReference>
<reference evidence="6" key="1">
    <citation type="submission" date="2025-08" db="UniProtKB">
        <authorList>
            <consortium name="RefSeq"/>
        </authorList>
    </citation>
    <scope>IDENTIFICATION</scope>
    <source>
        <tissue evidence="6">Leaf</tissue>
    </source>
</reference>
<dbReference type="FunFam" id="3.30.1360.120:FF:000024">
    <property type="entry name" value="Putative transferase, mitochondrial"/>
    <property type="match status" value="1"/>
</dbReference>
<dbReference type="GO" id="GO:0016740">
    <property type="term" value="F:transferase activity"/>
    <property type="evidence" value="ECO:0007669"/>
    <property type="project" value="UniProtKB-KW"/>
</dbReference>
<dbReference type="Pfam" id="PF25455">
    <property type="entry name" value="Beta-barrel_CAF17_C"/>
    <property type="match status" value="1"/>
</dbReference>
<gene>
    <name evidence="6" type="primary">LOC110414290</name>
</gene>
<dbReference type="RefSeq" id="XP_021281072.1">
    <property type="nucleotide sequence ID" value="XM_021425397.1"/>
</dbReference>
<dbReference type="InterPro" id="IPR017703">
    <property type="entry name" value="YgfZ/GCV_T_CS"/>
</dbReference>
<dbReference type="Gene3D" id="3.30.1360.120">
    <property type="entry name" value="Probable tRNA modification gtpase trme, domain 1"/>
    <property type="match status" value="1"/>
</dbReference>
<dbReference type="PANTHER" id="PTHR22602">
    <property type="entry name" value="TRANSFERASE CAF17, MITOCHONDRIAL-RELATED"/>
    <property type="match status" value="1"/>
</dbReference>
<accession>A0A6J1A1P5</accession>
<evidence type="ECO:0000256" key="1">
    <source>
        <dbReference type="ARBA" id="ARBA00004173"/>
    </source>
</evidence>
<organism evidence="5 6">
    <name type="scientific">Herrania umbratica</name>
    <dbReference type="NCBI Taxonomy" id="108875"/>
    <lineage>
        <taxon>Eukaryota</taxon>
        <taxon>Viridiplantae</taxon>
        <taxon>Streptophyta</taxon>
        <taxon>Embryophyta</taxon>
        <taxon>Tracheophyta</taxon>
        <taxon>Spermatophyta</taxon>
        <taxon>Magnoliopsida</taxon>
        <taxon>eudicotyledons</taxon>
        <taxon>Gunneridae</taxon>
        <taxon>Pentapetalae</taxon>
        <taxon>rosids</taxon>
        <taxon>malvids</taxon>
        <taxon>Malvales</taxon>
        <taxon>Malvaceae</taxon>
        <taxon>Byttnerioideae</taxon>
        <taxon>Herrania</taxon>
    </lineage>
</organism>